<dbReference type="AlphaFoldDB" id="A0A1T4PUR0"/>
<evidence type="ECO:0000313" key="2">
    <source>
        <dbReference type="EMBL" id="SJZ94678.1"/>
    </source>
</evidence>
<organism evidence="2 4">
    <name type="scientific">Sediminibacterium ginsengisoli</name>
    <dbReference type="NCBI Taxonomy" id="413434"/>
    <lineage>
        <taxon>Bacteria</taxon>
        <taxon>Pseudomonadati</taxon>
        <taxon>Bacteroidota</taxon>
        <taxon>Chitinophagia</taxon>
        <taxon>Chitinophagales</taxon>
        <taxon>Chitinophagaceae</taxon>
        <taxon>Sediminibacterium</taxon>
    </lineage>
</organism>
<keyword evidence="1" id="KW-0472">Membrane</keyword>
<reference evidence="2 4" key="1">
    <citation type="submission" date="2017-02" db="EMBL/GenBank/DDBJ databases">
        <authorList>
            <person name="Peterson S.W."/>
        </authorList>
    </citation>
    <scope>NUCLEOTIDE SEQUENCE [LARGE SCALE GENOMIC DNA]</scope>
    <source>
        <strain evidence="2 4">DSM 22335</strain>
    </source>
</reference>
<feature type="transmembrane region" description="Helical" evidence="1">
    <location>
        <begin position="6"/>
        <end position="23"/>
    </location>
</feature>
<protein>
    <submittedName>
        <fullName evidence="2">Uncharacterized protein</fullName>
    </submittedName>
</protein>
<dbReference type="Proteomes" id="UP000190888">
    <property type="component" value="Unassembled WGS sequence"/>
</dbReference>
<accession>A0A1T4PUR0</accession>
<keyword evidence="1" id="KW-1133">Transmembrane helix</keyword>
<evidence type="ECO:0000256" key="1">
    <source>
        <dbReference type="SAM" id="Phobius"/>
    </source>
</evidence>
<name>A0A1T4PUR0_9BACT</name>
<keyword evidence="1" id="KW-0812">Transmembrane</keyword>
<evidence type="ECO:0000313" key="3">
    <source>
        <dbReference type="EMBL" id="SKA20855.1"/>
    </source>
</evidence>
<dbReference type="EMBL" id="FUWH01000006">
    <property type="protein sequence ID" value="SJZ94678.1"/>
    <property type="molecule type" value="Genomic_DNA"/>
</dbReference>
<proteinExistence type="predicted"/>
<evidence type="ECO:0000313" key="4">
    <source>
        <dbReference type="Proteomes" id="UP000190888"/>
    </source>
</evidence>
<keyword evidence="4" id="KW-1185">Reference proteome</keyword>
<dbReference type="EMBL" id="FUWH01000016">
    <property type="protein sequence ID" value="SKA20855.1"/>
    <property type="molecule type" value="Genomic_DNA"/>
</dbReference>
<sequence length="33" mass="3625">MKSKTLYILAAVVVAAGAAWYFFGSKIKAMFIK</sequence>
<gene>
    <name evidence="2" type="ORF">SAMN04488132_106204</name>
    <name evidence="3" type="ORF">SAMN04488132_11638</name>
</gene>
<dbReference type="STRING" id="413434.SAMN04488132_106204"/>